<evidence type="ECO:0000256" key="1">
    <source>
        <dbReference type="ARBA" id="ARBA00004496"/>
    </source>
</evidence>
<feature type="domain" description="Tyr recombinase" evidence="12">
    <location>
        <begin position="106"/>
        <end position="289"/>
    </location>
</feature>
<evidence type="ECO:0000256" key="5">
    <source>
        <dbReference type="ARBA" id="ARBA00022618"/>
    </source>
</evidence>
<accession>A0A2T4TVE3</accession>
<comment type="caution">
    <text evidence="14">The sequence shown here is derived from an EMBL/GenBank/DDBJ whole genome shotgun (WGS) entry which is preliminary data.</text>
</comment>
<dbReference type="PANTHER" id="PTHR30349:SF81">
    <property type="entry name" value="TYROSINE RECOMBINASE XERC"/>
    <property type="match status" value="1"/>
</dbReference>
<dbReference type="HAMAP" id="MF_01808">
    <property type="entry name" value="Recomb_XerC_XerD"/>
    <property type="match status" value="1"/>
</dbReference>
<evidence type="ECO:0000259" key="13">
    <source>
        <dbReference type="PROSITE" id="PS51900"/>
    </source>
</evidence>
<dbReference type="InterPro" id="IPR011932">
    <property type="entry name" value="Recomb_XerD"/>
</dbReference>
<feature type="active site" evidence="11">
    <location>
        <position position="267"/>
    </location>
</feature>
<dbReference type="Gene3D" id="1.10.150.130">
    <property type="match status" value="1"/>
</dbReference>
<reference evidence="14 15" key="1">
    <citation type="submission" date="2017-09" db="EMBL/GenBank/DDBJ databases">
        <title>Bloom of a denitrifying methanotroph, Candidatus Methylomirabilis limnetica, in a deep stratified lake.</title>
        <authorList>
            <person name="Graf J.S."/>
            <person name="Marchant H.K."/>
            <person name="Tienken D."/>
            <person name="Hach P.F."/>
            <person name="Brand A."/>
            <person name="Schubert C.J."/>
            <person name="Kuypers M.M."/>
            <person name="Milucka J."/>
        </authorList>
    </citation>
    <scope>NUCLEOTIDE SEQUENCE [LARGE SCALE GENOMIC DNA]</scope>
    <source>
        <strain evidence="14 15">Zug</strain>
    </source>
</reference>
<dbReference type="Gene3D" id="1.10.443.10">
    <property type="entry name" value="Intergrase catalytic core"/>
    <property type="match status" value="1"/>
</dbReference>
<dbReference type="SUPFAM" id="SSF56349">
    <property type="entry name" value="DNA breaking-rejoining enzymes"/>
    <property type="match status" value="1"/>
</dbReference>
<evidence type="ECO:0000256" key="9">
    <source>
        <dbReference type="ARBA" id="ARBA00023172"/>
    </source>
</evidence>
<name>A0A2T4TVE3_9BACT</name>
<dbReference type="OrthoDB" id="9801717at2"/>
<feature type="active site" evidence="11">
    <location>
        <position position="170"/>
    </location>
</feature>
<dbReference type="InterPro" id="IPR023009">
    <property type="entry name" value="Tyrosine_recombinase_XerC/XerD"/>
</dbReference>
<dbReference type="GO" id="GO:0006313">
    <property type="term" value="P:DNA transposition"/>
    <property type="evidence" value="ECO:0007669"/>
    <property type="project" value="UniProtKB-UniRule"/>
</dbReference>
<reference evidence="15" key="2">
    <citation type="journal article" date="2018" name="Environ. Microbiol.">
        <title>Bloom of a denitrifying methanotroph, 'Candidatus Methylomirabilis limnetica', in a deep stratified lake.</title>
        <authorList>
            <person name="Graf J.S."/>
            <person name="Mayr M.J."/>
            <person name="Marchant H.K."/>
            <person name="Tienken D."/>
            <person name="Hach P.F."/>
            <person name="Brand A."/>
            <person name="Schubert C.J."/>
            <person name="Kuypers M.M."/>
            <person name="Milucka J."/>
        </authorList>
    </citation>
    <scope>NUCLEOTIDE SEQUENCE [LARGE SCALE GENOMIC DNA]</scope>
    <source>
        <strain evidence="15">Zug</strain>
    </source>
</reference>
<feature type="active site" evidence="11">
    <location>
        <position position="146"/>
    </location>
</feature>
<proteinExistence type="inferred from homology"/>
<dbReference type="NCBIfam" id="TIGR02225">
    <property type="entry name" value="recomb_XerD"/>
    <property type="match status" value="1"/>
</dbReference>
<dbReference type="InterPro" id="IPR011010">
    <property type="entry name" value="DNA_brk_join_enz"/>
</dbReference>
<keyword evidence="6 11" id="KW-0159">Chromosome partition</keyword>
<dbReference type="InterPro" id="IPR013762">
    <property type="entry name" value="Integrase-like_cat_sf"/>
</dbReference>
<comment type="similarity">
    <text evidence="2 11">Belongs to the 'phage' integrase family. XerD subfamily.</text>
</comment>
<evidence type="ECO:0000256" key="3">
    <source>
        <dbReference type="ARBA" id="ARBA00015810"/>
    </source>
</evidence>
<dbReference type="GO" id="GO:0003677">
    <property type="term" value="F:DNA binding"/>
    <property type="evidence" value="ECO:0007669"/>
    <property type="project" value="UniProtKB-UniRule"/>
</dbReference>
<evidence type="ECO:0000313" key="15">
    <source>
        <dbReference type="Proteomes" id="UP000241436"/>
    </source>
</evidence>
<evidence type="ECO:0000313" key="14">
    <source>
        <dbReference type="EMBL" id="PTL35087.1"/>
    </source>
</evidence>
<keyword evidence="8 11" id="KW-0238">DNA-binding</keyword>
<keyword evidence="4 11" id="KW-0963">Cytoplasm</keyword>
<keyword evidence="10 11" id="KW-0131">Cell cycle</keyword>
<dbReference type="GO" id="GO:0051301">
    <property type="term" value="P:cell division"/>
    <property type="evidence" value="ECO:0007669"/>
    <property type="project" value="UniProtKB-KW"/>
</dbReference>
<dbReference type="CDD" id="cd00798">
    <property type="entry name" value="INT_XerDC_C"/>
    <property type="match status" value="1"/>
</dbReference>
<dbReference type="PROSITE" id="PS51900">
    <property type="entry name" value="CB"/>
    <property type="match status" value="1"/>
</dbReference>
<dbReference type="Pfam" id="PF02899">
    <property type="entry name" value="Phage_int_SAM_1"/>
    <property type="match status" value="1"/>
</dbReference>
<evidence type="ECO:0000256" key="2">
    <source>
        <dbReference type="ARBA" id="ARBA00010450"/>
    </source>
</evidence>
<dbReference type="EMBL" id="NVQC01000030">
    <property type="protein sequence ID" value="PTL35087.1"/>
    <property type="molecule type" value="Genomic_DNA"/>
</dbReference>
<dbReference type="GO" id="GO:0007059">
    <property type="term" value="P:chromosome segregation"/>
    <property type="evidence" value="ECO:0007669"/>
    <property type="project" value="UniProtKB-UniRule"/>
</dbReference>
<comment type="subcellular location">
    <subcellularLocation>
        <location evidence="1 11">Cytoplasm</location>
    </subcellularLocation>
</comment>
<organism evidence="14 15">
    <name type="scientific">Candidatus Methylomirabilis limnetica</name>
    <dbReference type="NCBI Taxonomy" id="2033718"/>
    <lineage>
        <taxon>Bacteria</taxon>
        <taxon>Candidatus Methylomirabilota</taxon>
        <taxon>Candidatus Methylomirabilia</taxon>
        <taxon>Candidatus Methylomirabilales</taxon>
        <taxon>Candidatus Methylomirabilaceae</taxon>
        <taxon>Candidatus Methylomirabilis</taxon>
    </lineage>
</organism>
<keyword evidence="15" id="KW-1185">Reference proteome</keyword>
<feature type="active site" evidence="11">
    <location>
        <position position="244"/>
    </location>
</feature>
<evidence type="ECO:0000256" key="6">
    <source>
        <dbReference type="ARBA" id="ARBA00022829"/>
    </source>
</evidence>
<comment type="subunit">
    <text evidence="11">Forms a cyclic heterotetrameric complex composed of two molecules of XerC and two molecules of XerD.</text>
</comment>
<evidence type="ECO:0000256" key="7">
    <source>
        <dbReference type="ARBA" id="ARBA00022908"/>
    </source>
</evidence>
<feature type="domain" description="Core-binding (CB)" evidence="13">
    <location>
        <begin position="1"/>
        <end position="85"/>
    </location>
</feature>
<feature type="active site" description="O-(3'-phospho-DNA)-tyrosine intermediate" evidence="11">
    <location>
        <position position="276"/>
    </location>
</feature>
<gene>
    <name evidence="11" type="primary">xerD</name>
    <name evidence="14" type="ORF">CLG94_11425</name>
</gene>
<sequence length="295" mass="33134">MEQLIEEYLRYLTVERGLAENSLAAYARDLRRITGYLKHAGASAFQEVSRGQVARLLLTLREEGLAPRTVARHIASLRGLFRFLLAQGHVKDDPTAHLESTSPWMRLPGVLSQEEVERLLAALVTSNPRGIRDKAMLEVLYAAGLRVSELVTLRLSDVDLEVGYVRCQGKGGKDRVVPLGSDAQTAVRQYLATSRPHLQKGRSSPVLFLNRLGWPMTRQGFWKLLRAHAVAAGIDRRVTPHTLRHSFATHLLERGADLRAVQMMLGHADISTTQIYTHVSRAHLKTVYNRYHPRA</sequence>
<keyword evidence="5 11" id="KW-0132">Cell division</keyword>
<keyword evidence="9 11" id="KW-0233">DNA recombination</keyword>
<feature type="active site" evidence="11">
    <location>
        <position position="241"/>
    </location>
</feature>
<dbReference type="PANTHER" id="PTHR30349">
    <property type="entry name" value="PHAGE INTEGRASE-RELATED"/>
    <property type="match status" value="1"/>
</dbReference>
<evidence type="ECO:0000259" key="12">
    <source>
        <dbReference type="PROSITE" id="PS51898"/>
    </source>
</evidence>
<evidence type="ECO:0000256" key="8">
    <source>
        <dbReference type="ARBA" id="ARBA00023125"/>
    </source>
</evidence>
<dbReference type="RefSeq" id="WP_107563674.1">
    <property type="nucleotide sequence ID" value="NZ_NVQC01000030.1"/>
</dbReference>
<dbReference type="AlphaFoldDB" id="A0A2T4TVE3"/>
<protein>
    <recommendedName>
        <fullName evidence="3 11">Tyrosine recombinase XerD</fullName>
    </recommendedName>
</protein>
<dbReference type="NCBIfam" id="NF001399">
    <property type="entry name" value="PRK00283.1"/>
    <property type="match status" value="1"/>
</dbReference>
<dbReference type="Proteomes" id="UP000241436">
    <property type="component" value="Unassembled WGS sequence"/>
</dbReference>
<dbReference type="PROSITE" id="PS51898">
    <property type="entry name" value="TYR_RECOMBINASE"/>
    <property type="match status" value="1"/>
</dbReference>
<comment type="function">
    <text evidence="11">Site-specific tyrosine recombinase, which acts by catalyzing the cutting and rejoining of the recombining DNA molecules. The XerC-XerD complex is essential to convert dimers of the bacterial chromosome into monomers to permit their segregation at cell division. It also contributes to the segregational stability of plasmids.</text>
</comment>
<dbReference type="Pfam" id="PF00589">
    <property type="entry name" value="Phage_integrase"/>
    <property type="match status" value="1"/>
</dbReference>
<dbReference type="InterPro" id="IPR044068">
    <property type="entry name" value="CB"/>
</dbReference>
<dbReference type="InterPro" id="IPR050090">
    <property type="entry name" value="Tyrosine_recombinase_XerCD"/>
</dbReference>
<evidence type="ECO:0000256" key="11">
    <source>
        <dbReference type="HAMAP-Rule" id="MF_01807"/>
    </source>
</evidence>
<dbReference type="InterPro" id="IPR004107">
    <property type="entry name" value="Integrase_SAM-like_N"/>
</dbReference>
<dbReference type="HAMAP" id="MF_01807">
    <property type="entry name" value="Recomb_XerD"/>
    <property type="match status" value="1"/>
</dbReference>
<evidence type="ECO:0000256" key="10">
    <source>
        <dbReference type="ARBA" id="ARBA00023306"/>
    </source>
</evidence>
<keyword evidence="7 11" id="KW-0229">DNA integration</keyword>
<dbReference type="GO" id="GO:0009037">
    <property type="term" value="F:tyrosine-based site-specific recombinase activity"/>
    <property type="evidence" value="ECO:0007669"/>
    <property type="project" value="UniProtKB-UniRule"/>
</dbReference>
<dbReference type="InterPro" id="IPR010998">
    <property type="entry name" value="Integrase_recombinase_N"/>
</dbReference>
<dbReference type="GO" id="GO:0005737">
    <property type="term" value="C:cytoplasm"/>
    <property type="evidence" value="ECO:0007669"/>
    <property type="project" value="UniProtKB-SubCell"/>
</dbReference>
<dbReference type="InterPro" id="IPR002104">
    <property type="entry name" value="Integrase_catalytic"/>
</dbReference>
<evidence type="ECO:0000256" key="4">
    <source>
        <dbReference type="ARBA" id="ARBA00022490"/>
    </source>
</evidence>